<evidence type="ECO:0000313" key="3">
    <source>
        <dbReference type="Proteomes" id="UP000552644"/>
    </source>
</evidence>
<protein>
    <submittedName>
        <fullName evidence="2">Putative membrane protein</fullName>
    </submittedName>
</protein>
<sequence>MLRIVLPLLVIAVIVLVLVRPAPLLRMLRGKQRPALEDDPREILKRRYAAGEIDEDEYFRRMSGLSQDW</sequence>
<comment type="caution">
    <text evidence="2">The sequence shown here is derived from an EMBL/GenBank/DDBJ whole genome shotgun (WGS) entry which is preliminary data.</text>
</comment>
<dbReference type="Proteomes" id="UP000552644">
    <property type="component" value="Unassembled WGS sequence"/>
</dbReference>
<dbReference type="EMBL" id="JACHJP010000012">
    <property type="protein sequence ID" value="MBB4920192.1"/>
    <property type="molecule type" value="Genomic_DNA"/>
</dbReference>
<accession>A0A7W7QUW4</accession>
<keyword evidence="3" id="KW-1185">Reference proteome</keyword>
<evidence type="ECO:0000259" key="1">
    <source>
        <dbReference type="Pfam" id="PF09851"/>
    </source>
</evidence>
<feature type="domain" description="SHOCT" evidence="1">
    <location>
        <begin position="39"/>
        <end position="58"/>
    </location>
</feature>
<evidence type="ECO:0000313" key="2">
    <source>
        <dbReference type="EMBL" id="MBB4920192.1"/>
    </source>
</evidence>
<dbReference type="Pfam" id="PF09851">
    <property type="entry name" value="SHOCT"/>
    <property type="match status" value="1"/>
</dbReference>
<reference evidence="2 3" key="1">
    <citation type="submission" date="2020-08" db="EMBL/GenBank/DDBJ databases">
        <title>Genomic Encyclopedia of Type Strains, Phase III (KMG-III): the genomes of soil and plant-associated and newly described type strains.</title>
        <authorList>
            <person name="Whitman W."/>
        </authorList>
    </citation>
    <scope>NUCLEOTIDE SEQUENCE [LARGE SCALE GENOMIC DNA]</scope>
    <source>
        <strain evidence="2 3">CECT 8840</strain>
    </source>
</reference>
<proteinExistence type="predicted"/>
<gene>
    <name evidence="2" type="ORF">FHS44_007336</name>
</gene>
<organism evidence="2 3">
    <name type="scientific">Streptosporangium saharense</name>
    <dbReference type="NCBI Taxonomy" id="1706840"/>
    <lineage>
        <taxon>Bacteria</taxon>
        <taxon>Bacillati</taxon>
        <taxon>Actinomycetota</taxon>
        <taxon>Actinomycetes</taxon>
        <taxon>Streptosporangiales</taxon>
        <taxon>Streptosporangiaceae</taxon>
        <taxon>Streptosporangium</taxon>
    </lineage>
</organism>
<dbReference type="AlphaFoldDB" id="A0A7W7QUW4"/>
<dbReference type="RefSeq" id="WP_184723855.1">
    <property type="nucleotide sequence ID" value="NZ_JACHJP010000012.1"/>
</dbReference>
<dbReference type="InterPro" id="IPR018649">
    <property type="entry name" value="SHOCT"/>
</dbReference>
<name>A0A7W7QUW4_9ACTN</name>